<protein>
    <submittedName>
        <fullName evidence="2">Uncharacterized protein</fullName>
    </submittedName>
</protein>
<feature type="region of interest" description="Disordered" evidence="1">
    <location>
        <begin position="1"/>
        <end position="23"/>
    </location>
</feature>
<dbReference type="Gene3D" id="1.25.40.20">
    <property type="entry name" value="Ankyrin repeat-containing domain"/>
    <property type="match status" value="2"/>
</dbReference>
<dbReference type="Proteomes" id="UP000006882">
    <property type="component" value="Chromosome G2"/>
</dbReference>
<dbReference type="SMART" id="SM00248">
    <property type="entry name" value="ANK"/>
    <property type="match status" value="5"/>
</dbReference>
<evidence type="ECO:0000256" key="1">
    <source>
        <dbReference type="SAM" id="MobiDB-lite"/>
    </source>
</evidence>
<accession>A0A251Q9J5</accession>
<dbReference type="PANTHER" id="PTHR24177">
    <property type="entry name" value="CASKIN"/>
    <property type="match status" value="1"/>
</dbReference>
<dbReference type="GO" id="GO:0016020">
    <property type="term" value="C:membrane"/>
    <property type="evidence" value="ECO:0000318"/>
    <property type="project" value="GO_Central"/>
</dbReference>
<reference evidence="2 3" key="1">
    <citation type="journal article" date="2013" name="Nat. Genet.">
        <title>The high-quality draft genome of peach (Prunus persica) identifies unique patterns of genetic diversity, domestication and genome evolution.</title>
        <authorList>
            <consortium name="International Peach Genome Initiative"/>
            <person name="Verde I."/>
            <person name="Abbott A.G."/>
            <person name="Scalabrin S."/>
            <person name="Jung S."/>
            <person name="Shu S."/>
            <person name="Marroni F."/>
            <person name="Zhebentyayeva T."/>
            <person name="Dettori M.T."/>
            <person name="Grimwood J."/>
            <person name="Cattonaro F."/>
            <person name="Zuccolo A."/>
            <person name="Rossini L."/>
            <person name="Jenkins J."/>
            <person name="Vendramin E."/>
            <person name="Meisel L.A."/>
            <person name="Decroocq V."/>
            <person name="Sosinski B."/>
            <person name="Prochnik S."/>
            <person name="Mitros T."/>
            <person name="Policriti A."/>
            <person name="Cipriani G."/>
            <person name="Dondini L."/>
            <person name="Ficklin S."/>
            <person name="Goodstein D.M."/>
            <person name="Xuan P."/>
            <person name="Del Fabbro C."/>
            <person name="Aramini V."/>
            <person name="Copetti D."/>
            <person name="Gonzalez S."/>
            <person name="Horner D.S."/>
            <person name="Falchi R."/>
            <person name="Lucas S."/>
            <person name="Mica E."/>
            <person name="Maldonado J."/>
            <person name="Lazzari B."/>
            <person name="Bielenberg D."/>
            <person name="Pirona R."/>
            <person name="Miculan M."/>
            <person name="Barakat A."/>
            <person name="Testolin R."/>
            <person name="Stella A."/>
            <person name="Tartarini S."/>
            <person name="Tonutti P."/>
            <person name="Arus P."/>
            <person name="Orellana A."/>
            <person name="Wells C."/>
            <person name="Main D."/>
            <person name="Vizzotto G."/>
            <person name="Silva H."/>
            <person name="Salamini F."/>
            <person name="Schmutz J."/>
            <person name="Morgante M."/>
            <person name="Rokhsar D.S."/>
        </authorList>
    </citation>
    <scope>NUCLEOTIDE SEQUENCE [LARGE SCALE GENOMIC DNA]</scope>
    <source>
        <strain evidence="3">cv. Nemared</strain>
    </source>
</reference>
<feature type="compositionally biased region" description="Polar residues" evidence="1">
    <location>
        <begin position="1"/>
        <end position="10"/>
    </location>
</feature>
<dbReference type="Pfam" id="PF12796">
    <property type="entry name" value="Ank_2"/>
    <property type="match status" value="1"/>
</dbReference>
<dbReference type="EMBL" id="CM007652">
    <property type="protein sequence ID" value="ONI20443.1"/>
    <property type="molecule type" value="Genomic_DNA"/>
</dbReference>
<dbReference type="AlphaFoldDB" id="A0A251Q9J5"/>
<dbReference type="OrthoDB" id="1921232at2759"/>
<name>A0A251Q9J5_PRUPE</name>
<proteinExistence type="predicted"/>
<organism evidence="2 3">
    <name type="scientific">Prunus persica</name>
    <name type="common">Peach</name>
    <name type="synonym">Amygdalus persica</name>
    <dbReference type="NCBI Taxonomy" id="3760"/>
    <lineage>
        <taxon>Eukaryota</taxon>
        <taxon>Viridiplantae</taxon>
        <taxon>Streptophyta</taxon>
        <taxon>Embryophyta</taxon>
        <taxon>Tracheophyta</taxon>
        <taxon>Spermatophyta</taxon>
        <taxon>Magnoliopsida</taxon>
        <taxon>eudicotyledons</taxon>
        <taxon>Gunneridae</taxon>
        <taxon>Pentapetalae</taxon>
        <taxon>rosids</taxon>
        <taxon>fabids</taxon>
        <taxon>Rosales</taxon>
        <taxon>Rosaceae</taxon>
        <taxon>Amygdaloideae</taxon>
        <taxon>Amygdaleae</taxon>
        <taxon>Prunus</taxon>
    </lineage>
</organism>
<evidence type="ECO:0000313" key="2">
    <source>
        <dbReference type="EMBL" id="ONI20443.1"/>
    </source>
</evidence>
<dbReference type="STRING" id="3760.A0A251Q9J5"/>
<reference evidence="2" key="2">
    <citation type="submission" date="2016-12" db="EMBL/GenBank/DDBJ databases">
        <title>WGS assembly of Prunus persica.</title>
        <authorList>
            <person name="Verde I."/>
            <person name="Jenkins J."/>
            <person name="Dondini L."/>
            <person name="Micali S."/>
            <person name="Pagliarani G."/>
            <person name="Vendramin E."/>
            <person name="Paris R."/>
            <person name="Aramini V."/>
            <person name="Gazza L."/>
            <person name="Rossini L."/>
            <person name="Bassi D."/>
            <person name="Troggio M."/>
            <person name="Shu S."/>
            <person name="Grimwood J.H."/>
            <person name="Tartarini S."/>
            <person name="Dettori M.T."/>
            <person name="Schmutz J."/>
        </authorList>
    </citation>
    <scope>NUCLEOTIDE SEQUENCE</scope>
</reference>
<sequence>MAAENFSSTPRRPLQEPHPLSIFAGSQKDDANEICDTDFTFPTSLTVPAPSRTASRHTLEDSPEAKQEYFTKCVPLYKAALEGDWKSAKKIINKDKTIVRACITKGWHTVLHVAAGAKRVYFVKKLLKLLDKQDLILQDQNGNTAFCFAVAAGTLPVAHMMIRKNPRVPEIRGGKQMTPLYLAALFGHDETASYLYPKLIKLVDEWERVGIFFTCINNDLYELALKMVHGYPELVVARDPNSETALHLLARKPSALATKSSGIWKCFAYSCTNRGRLKRTPGLQLLKRLWEEIMWQSDRTVTDVIRKPSHVLFMATKLGNLEFVAELIGSYPDLIWETDDCNRSLFHVAVMYHHAGIFNLVHKLGLYKDFVLSFKDDKKSNILHLAAQLAPPHQSNMVPKPALQMQRDLLWFKEVKKVVPPLYLEIKNSEGKTPRDIFHEQHKGLLENGESGVKSGVHACFYPRCYFSVGCS</sequence>
<dbReference type="InterPro" id="IPR036770">
    <property type="entry name" value="Ankyrin_rpt-contain_sf"/>
</dbReference>
<dbReference type="EMBL" id="CM007652">
    <property type="protein sequence ID" value="ONI20442.1"/>
    <property type="molecule type" value="Genomic_DNA"/>
</dbReference>
<dbReference type="SUPFAM" id="SSF48403">
    <property type="entry name" value="Ankyrin repeat"/>
    <property type="match status" value="1"/>
</dbReference>
<evidence type="ECO:0000313" key="3">
    <source>
        <dbReference type="Proteomes" id="UP000006882"/>
    </source>
</evidence>
<dbReference type="SMR" id="A0A251Q9J5"/>
<dbReference type="Gramene" id="ONI20443">
    <property type="protein sequence ID" value="ONI20443"/>
    <property type="gene ID" value="PRUPE_2G015900"/>
</dbReference>
<gene>
    <name evidence="2" type="ORF">PRUPE_2G015900</name>
</gene>
<dbReference type="SUPFAM" id="SSF140860">
    <property type="entry name" value="Pseudo ankyrin repeat-like"/>
    <property type="match status" value="1"/>
</dbReference>
<dbReference type="InterPro" id="IPR002110">
    <property type="entry name" value="Ankyrin_rpt"/>
</dbReference>
<dbReference type="eggNOG" id="KOG0504">
    <property type="taxonomic scope" value="Eukaryota"/>
</dbReference>
<dbReference type="PANTHER" id="PTHR24177:SF356">
    <property type="entry name" value="ANKYRIN REPEAT PLANT-LIKE PROTEIN"/>
    <property type="match status" value="1"/>
</dbReference>
<dbReference type="Gramene" id="ONI20442">
    <property type="protein sequence ID" value="ONI20442"/>
    <property type="gene ID" value="PRUPE_2G015900"/>
</dbReference>
<keyword evidence="3" id="KW-1185">Reference proteome</keyword>